<evidence type="ECO:0000256" key="1">
    <source>
        <dbReference type="SAM" id="MobiDB-lite"/>
    </source>
</evidence>
<feature type="compositionally biased region" description="Basic and acidic residues" evidence="1">
    <location>
        <begin position="153"/>
        <end position="199"/>
    </location>
</feature>
<dbReference type="EMBL" id="KI635763">
    <property type="protein sequence ID" value="ETB60264.1"/>
    <property type="molecule type" value="Genomic_DNA"/>
</dbReference>
<name>V7PLF5_PLAYE</name>
<organism evidence="2 3">
    <name type="scientific">Plasmodium yoelii 17X</name>
    <dbReference type="NCBI Taxonomy" id="1323249"/>
    <lineage>
        <taxon>Eukaryota</taxon>
        <taxon>Sar</taxon>
        <taxon>Alveolata</taxon>
        <taxon>Apicomplexa</taxon>
        <taxon>Aconoidasida</taxon>
        <taxon>Haemosporida</taxon>
        <taxon>Plasmodiidae</taxon>
        <taxon>Plasmodium</taxon>
        <taxon>Plasmodium (Vinckeia)</taxon>
    </lineage>
</organism>
<feature type="compositionally biased region" description="Low complexity" evidence="1">
    <location>
        <begin position="110"/>
        <end position="120"/>
    </location>
</feature>
<feature type="compositionally biased region" description="Basic and acidic residues" evidence="1">
    <location>
        <begin position="235"/>
        <end position="245"/>
    </location>
</feature>
<dbReference type="Proteomes" id="UP000018538">
    <property type="component" value="Unassembled WGS sequence"/>
</dbReference>
<feature type="compositionally biased region" description="Basic and acidic residues" evidence="1">
    <location>
        <begin position="29"/>
        <end position="49"/>
    </location>
</feature>
<feature type="compositionally biased region" description="Low complexity" evidence="1">
    <location>
        <begin position="71"/>
        <end position="90"/>
    </location>
</feature>
<proteinExistence type="predicted"/>
<dbReference type="AlphaFoldDB" id="V7PLF5"/>
<feature type="region of interest" description="Disordered" evidence="1">
    <location>
        <begin position="1"/>
        <end position="49"/>
    </location>
</feature>
<feature type="compositionally biased region" description="Polar residues" evidence="1">
    <location>
        <begin position="215"/>
        <end position="234"/>
    </location>
</feature>
<dbReference type="EMBL" id="KI635763">
    <property type="protein sequence ID" value="ETB60263.1"/>
    <property type="molecule type" value="Genomic_DNA"/>
</dbReference>
<dbReference type="OrthoDB" id="373008at2759"/>
<feature type="compositionally biased region" description="Polar residues" evidence="1">
    <location>
        <begin position="14"/>
        <end position="27"/>
    </location>
</feature>
<sequence>MFMFKKKNIDKSKAQSNKKLNPGSNAKNGLEKKLDKKTPKGSENSSKDKKFFNIKKLKIFSRFKNKDVTTGNKQNNSINGSKSNSNTNSTLIEEESVPYILHRDSSIFQESPTNKSSTNSEKSKSAILKITKPRSGGLKGEKPKNGGLKNAKLKSEGLKSEKSKNEELKNEKSKSGDLKSEALKNEKSKSDGLKSEKSKSGSLKNDGLKNEKSESIISKASLSLNSDKVASSGNEKIETQPKDENGIILNSLDSKNSKINSKELNKNDKKNSTIKEKLTLKKIFKSPFNNTSKNSTEYNDINEITDLKEKFKHAKSIFDKKIASKKSINSSSSKSTEDHSENGILKKIEIFNFLNKKKNEKNKNFFMKKKAGLNKNDPKSIIKKKSSNNTNLLNREPSTNSIQHSTSTTMISGIKEKKNSLIERANKIENNQVKISRDLNNTNDDLYVGNRHTNHIVNKQILFNVDPPLLFIENSFALWYYYTLLLL</sequence>
<keyword evidence="3" id="KW-1185">Reference proteome</keyword>
<feature type="region of interest" description="Disordered" evidence="1">
    <location>
        <begin position="63"/>
        <end position="251"/>
    </location>
</feature>
<protein>
    <submittedName>
        <fullName evidence="2">Uncharacterized protein</fullName>
    </submittedName>
</protein>
<evidence type="ECO:0000313" key="2">
    <source>
        <dbReference type="EMBL" id="ETB60264.1"/>
    </source>
</evidence>
<gene>
    <name evidence="2" type="ORF">YYC_02581</name>
</gene>
<accession>V7PLF5</accession>
<reference evidence="2 3" key="1">
    <citation type="submission" date="2013-11" db="EMBL/GenBank/DDBJ databases">
        <title>The Genome Sequence of Plasmodium yoelii 17X.</title>
        <authorList>
            <consortium name="The Broad Institute Genomics Platform"/>
            <consortium name="The Broad Institute Genome Sequencing Center for Infectious Disease"/>
            <person name="Neafsey D."/>
            <person name="Adams J."/>
            <person name="Walker B."/>
            <person name="Young S.K."/>
            <person name="Zeng Q."/>
            <person name="Gargeya S."/>
            <person name="Fitzgerald M."/>
            <person name="Haas B."/>
            <person name="Abouelleil A."/>
            <person name="Alvarado L."/>
            <person name="Chapman S.B."/>
            <person name="Gainer-Dewar J."/>
            <person name="Goldberg J."/>
            <person name="Griggs A."/>
            <person name="Gujja S."/>
            <person name="Hansen M."/>
            <person name="Howarth C."/>
            <person name="Imamovic A."/>
            <person name="Ireland A."/>
            <person name="Larimer J."/>
            <person name="McCowan C."/>
            <person name="Murphy C."/>
            <person name="Pearson M."/>
            <person name="Poon T.W."/>
            <person name="Priest M."/>
            <person name="Roberts A."/>
            <person name="Saif S."/>
            <person name="Shea T."/>
            <person name="Sykes S."/>
            <person name="Wortman J."/>
            <person name="Nusbaum C."/>
            <person name="Birren B."/>
        </authorList>
    </citation>
    <scope>NUCLEOTIDE SEQUENCE [LARGE SCALE GENOMIC DNA]</scope>
    <source>
        <strain evidence="2 3">17X</strain>
    </source>
</reference>
<evidence type="ECO:0000313" key="3">
    <source>
        <dbReference type="Proteomes" id="UP000018538"/>
    </source>
</evidence>